<dbReference type="Pfam" id="PF07004">
    <property type="entry name" value="SHIPPO-rpt"/>
    <property type="match status" value="2"/>
</dbReference>
<dbReference type="Proteomes" id="UP001470230">
    <property type="component" value="Unassembled WGS sequence"/>
</dbReference>
<evidence type="ECO:0000313" key="2">
    <source>
        <dbReference type="EMBL" id="KAK8846222.1"/>
    </source>
</evidence>
<organism evidence="2 3">
    <name type="scientific">Tritrichomonas musculus</name>
    <dbReference type="NCBI Taxonomy" id="1915356"/>
    <lineage>
        <taxon>Eukaryota</taxon>
        <taxon>Metamonada</taxon>
        <taxon>Parabasalia</taxon>
        <taxon>Tritrichomonadida</taxon>
        <taxon>Tritrichomonadidae</taxon>
        <taxon>Tritrichomonas</taxon>
    </lineage>
</organism>
<accession>A0ABR2HFL5</accession>
<evidence type="ECO:0000256" key="1">
    <source>
        <dbReference type="SAM" id="MobiDB-lite"/>
    </source>
</evidence>
<evidence type="ECO:0000313" key="3">
    <source>
        <dbReference type="Proteomes" id="UP001470230"/>
    </source>
</evidence>
<comment type="caution">
    <text evidence="2">The sequence shown here is derived from an EMBL/GenBank/DDBJ whole genome shotgun (WGS) entry which is preliminary data.</text>
</comment>
<dbReference type="EMBL" id="JAPFFF010000029">
    <property type="protein sequence ID" value="KAK8846222.1"/>
    <property type="molecule type" value="Genomic_DNA"/>
</dbReference>
<name>A0ABR2HFL5_9EUKA</name>
<feature type="region of interest" description="Disordered" evidence="1">
    <location>
        <begin position="257"/>
        <end position="286"/>
    </location>
</feature>
<protein>
    <submittedName>
        <fullName evidence="2">Uncharacterized protein</fullName>
    </submittedName>
</protein>
<reference evidence="2 3" key="1">
    <citation type="submission" date="2024-04" db="EMBL/GenBank/DDBJ databases">
        <title>Tritrichomonas musculus Genome.</title>
        <authorList>
            <person name="Alves-Ferreira E."/>
            <person name="Grigg M."/>
            <person name="Lorenzi H."/>
            <person name="Galac M."/>
        </authorList>
    </citation>
    <scope>NUCLEOTIDE SEQUENCE [LARGE SCALE GENOMIC DNA]</scope>
    <source>
        <strain evidence="2 3">EAF2021</strain>
    </source>
</reference>
<feature type="region of interest" description="Disordered" evidence="1">
    <location>
        <begin position="1"/>
        <end position="29"/>
    </location>
</feature>
<sequence length="286" mass="32726">MDDTFLTQSSSSKTRNSVSHTLKNGGSTVARSTLGTRKYHFIAKDPNRFGNFSPMWTIPGGRQEHRPTVPTPGPGTYDISSKQFHSPSYVIEDRPPIDYRTDTSNIDFYKEHEFPQIKKISIGVRVPLKFYDPNIKAEPTLMYSDDDKWKSYKISERYLPPPPDEVPSPSRYHPNDPGKPRTIFYSWPKAGENEGSDSNSQVLEEPGPGAYNLAKPVLCYTNWAQSMIPKNKRYIPPEKKNAEKPWIVKKPEPITDKRYIEFETLDPPQETKKEDVSNNNNNSNNK</sequence>
<keyword evidence="3" id="KW-1185">Reference proteome</keyword>
<gene>
    <name evidence="2" type="ORF">M9Y10_020228</name>
</gene>
<dbReference type="InterPro" id="IPR010736">
    <property type="entry name" value="SHIPPO-rpt"/>
</dbReference>
<feature type="compositionally biased region" description="Low complexity" evidence="1">
    <location>
        <begin position="277"/>
        <end position="286"/>
    </location>
</feature>
<feature type="region of interest" description="Disordered" evidence="1">
    <location>
        <begin position="231"/>
        <end position="250"/>
    </location>
</feature>
<proteinExistence type="predicted"/>
<feature type="region of interest" description="Disordered" evidence="1">
    <location>
        <begin position="155"/>
        <end position="207"/>
    </location>
</feature>